<dbReference type="AlphaFoldDB" id="A0A974DHD1"/>
<keyword evidence="3" id="KW-0812">Transmembrane</keyword>
<evidence type="ECO:0000256" key="6">
    <source>
        <dbReference type="ARBA" id="ARBA00023040"/>
    </source>
</evidence>
<keyword evidence="8" id="KW-0675">Receptor</keyword>
<keyword evidence="2" id="KW-1003">Cell membrane</keyword>
<evidence type="ECO:0000256" key="4">
    <source>
        <dbReference type="ARBA" id="ARBA00022729"/>
    </source>
</evidence>
<evidence type="ECO:0000256" key="11">
    <source>
        <dbReference type="SAM" id="SignalP"/>
    </source>
</evidence>
<dbReference type="InterPro" id="IPR000068">
    <property type="entry name" value="GPCR_3_Ca_sens_rcpt-rel"/>
</dbReference>
<dbReference type="OMA" id="PRINCTI"/>
<dbReference type="GO" id="GO:0004930">
    <property type="term" value="F:G protein-coupled receptor activity"/>
    <property type="evidence" value="ECO:0007669"/>
    <property type="project" value="UniProtKB-KW"/>
</dbReference>
<dbReference type="GO" id="GO:0005886">
    <property type="term" value="C:plasma membrane"/>
    <property type="evidence" value="ECO:0007669"/>
    <property type="project" value="UniProtKB-SubCell"/>
</dbReference>
<proteinExistence type="predicted"/>
<dbReference type="PRINTS" id="PR00592">
    <property type="entry name" value="CASENSINGR"/>
</dbReference>
<evidence type="ECO:0000313" key="13">
    <source>
        <dbReference type="EMBL" id="OCT90627.1"/>
    </source>
</evidence>
<gene>
    <name evidence="13" type="ORF">XELAEV_18019244mg</name>
</gene>
<evidence type="ECO:0000256" key="2">
    <source>
        <dbReference type="ARBA" id="ARBA00022475"/>
    </source>
</evidence>
<dbReference type="InterPro" id="IPR028082">
    <property type="entry name" value="Peripla_BP_I"/>
</dbReference>
<reference evidence="14" key="1">
    <citation type="journal article" date="2016" name="Nature">
        <title>Genome evolution in the allotetraploid frog Xenopus laevis.</title>
        <authorList>
            <person name="Session A.M."/>
            <person name="Uno Y."/>
            <person name="Kwon T."/>
            <person name="Chapman J.A."/>
            <person name="Toyoda A."/>
            <person name="Takahashi S."/>
            <person name="Fukui A."/>
            <person name="Hikosaka A."/>
            <person name="Suzuki A."/>
            <person name="Kondo M."/>
            <person name="van Heeringen S.J."/>
            <person name="Quigley I."/>
            <person name="Heinz S."/>
            <person name="Ogino H."/>
            <person name="Ochi H."/>
            <person name="Hellsten U."/>
            <person name="Lyons J.B."/>
            <person name="Simakov O."/>
            <person name="Putnam N."/>
            <person name="Stites J."/>
            <person name="Kuroki Y."/>
            <person name="Tanaka T."/>
            <person name="Michiue T."/>
            <person name="Watanabe M."/>
            <person name="Bogdanovic O."/>
            <person name="Lister R."/>
            <person name="Georgiou G."/>
            <person name="Paranjpe S.S."/>
            <person name="van Kruijsbergen I."/>
            <person name="Shu S."/>
            <person name="Carlson J."/>
            <person name="Kinoshita T."/>
            <person name="Ohta Y."/>
            <person name="Mawaribuchi S."/>
            <person name="Jenkins J."/>
            <person name="Grimwood J."/>
            <person name="Schmutz J."/>
            <person name="Mitros T."/>
            <person name="Mozaffari S.V."/>
            <person name="Suzuki Y."/>
            <person name="Haramoto Y."/>
            <person name="Yamamoto T.S."/>
            <person name="Takagi C."/>
            <person name="Heald R."/>
            <person name="Miller K."/>
            <person name="Haudenschild C."/>
            <person name="Kitzman J."/>
            <person name="Nakayama T."/>
            <person name="Izutsu Y."/>
            <person name="Robert J."/>
            <person name="Fortriede J."/>
            <person name="Burns K."/>
            <person name="Lotay V."/>
            <person name="Karimi K."/>
            <person name="Yasuoka Y."/>
            <person name="Dichmann D.S."/>
            <person name="Flajnik M.F."/>
            <person name="Houston D.W."/>
            <person name="Shendure J."/>
            <person name="DuPasquier L."/>
            <person name="Vize P.D."/>
            <person name="Zorn A.M."/>
            <person name="Ito M."/>
            <person name="Marcotte E.M."/>
            <person name="Wallingford J.B."/>
            <person name="Ito Y."/>
            <person name="Asashima M."/>
            <person name="Ueno N."/>
            <person name="Matsuda Y."/>
            <person name="Veenstra G.J."/>
            <person name="Fujiyama A."/>
            <person name="Harland R.M."/>
            <person name="Taira M."/>
            <person name="Rokhsar D.S."/>
        </authorList>
    </citation>
    <scope>NUCLEOTIDE SEQUENCE [LARGE SCALE GENOMIC DNA]</scope>
    <source>
        <strain evidence="14">J</strain>
    </source>
</reference>
<keyword evidence="7" id="KW-0472">Membrane</keyword>
<keyword evidence="9" id="KW-0325">Glycoprotein</keyword>
<feature type="signal peptide" evidence="11">
    <location>
        <begin position="1"/>
        <end position="20"/>
    </location>
</feature>
<dbReference type="InterPro" id="IPR001828">
    <property type="entry name" value="ANF_lig-bd_rcpt"/>
</dbReference>
<dbReference type="PRINTS" id="PR00248">
    <property type="entry name" value="GPCRMGR"/>
</dbReference>
<keyword evidence="4 11" id="KW-0732">Signal</keyword>
<feature type="chain" id="PRO_5037930039" description="Receptor ligand binding region domain-containing protein" evidence="11">
    <location>
        <begin position="21"/>
        <end position="427"/>
    </location>
</feature>
<accession>A0A974DHD1</accession>
<name>A0A974DHD1_XENLA</name>
<dbReference type="PANTHER" id="PTHR24061:SF559">
    <property type="entry name" value="EXTRACELLULAR CALCIUM-SENSING RECEPTOR-LIKE"/>
    <property type="match status" value="1"/>
</dbReference>
<evidence type="ECO:0000256" key="9">
    <source>
        <dbReference type="ARBA" id="ARBA00023180"/>
    </source>
</evidence>
<evidence type="ECO:0000256" key="10">
    <source>
        <dbReference type="ARBA" id="ARBA00023224"/>
    </source>
</evidence>
<evidence type="ECO:0000313" key="14">
    <source>
        <dbReference type="Proteomes" id="UP000694892"/>
    </source>
</evidence>
<keyword evidence="5" id="KW-1133">Transmembrane helix</keyword>
<feature type="domain" description="Receptor ligand binding region" evidence="12">
    <location>
        <begin position="170"/>
        <end position="404"/>
    </location>
</feature>
<comment type="subcellular location">
    <subcellularLocation>
        <location evidence="1">Cell membrane</location>
        <topology evidence="1">Multi-pass membrane protein</topology>
    </subcellularLocation>
</comment>
<dbReference type="Pfam" id="PF01094">
    <property type="entry name" value="ANF_receptor"/>
    <property type="match status" value="1"/>
</dbReference>
<evidence type="ECO:0000256" key="8">
    <source>
        <dbReference type="ARBA" id="ARBA00023170"/>
    </source>
</evidence>
<organism evidence="13 14">
    <name type="scientific">Xenopus laevis</name>
    <name type="common">African clawed frog</name>
    <dbReference type="NCBI Taxonomy" id="8355"/>
    <lineage>
        <taxon>Eukaryota</taxon>
        <taxon>Metazoa</taxon>
        <taxon>Chordata</taxon>
        <taxon>Craniata</taxon>
        <taxon>Vertebrata</taxon>
        <taxon>Euteleostomi</taxon>
        <taxon>Amphibia</taxon>
        <taxon>Batrachia</taxon>
        <taxon>Anura</taxon>
        <taxon>Pipoidea</taxon>
        <taxon>Pipidae</taxon>
        <taxon>Xenopodinae</taxon>
        <taxon>Xenopus</taxon>
        <taxon>Xenopus</taxon>
    </lineage>
</organism>
<sequence>MIRILYKGLWLFILCHPILAFYIKDQACRLHISEMDGIFQPGEIIVGALLPLHIDRVYYPVSFRERPPRINCTIFHSENFQQLQALIFAVDEINSNPYILQNITLGFQVFDSCNVLQKDLQGTLQALTGYSWPIPNYRCLDSTLTAVIGPYVSTPSVMLAHLLGLLRYPQSKGIAKLVLFFGWTWVGLLALDNDYGQVGIQLVKQQITKAGACVAFSETIVMSQPDRNAKHIVKVIKESTATTIIVFSLPIDLVPILEEMLRQNLYNKMLVGCHGWTASSLFSDGRYSKIVSGTIGLAFSSGTIQGFREFLNKANPFKGIAKHWLKILWEETFSCQFLDTTNVTDPQEVPTKECTGEESLENISNNYNDVLSLRRTYNIYTATYIVAKALEDLKSCNNGDDIFLDKKCLNILQFKPWQVKVLTLSIF</sequence>
<keyword evidence="6" id="KW-0297">G-protein coupled receptor</keyword>
<keyword evidence="10" id="KW-0807">Transducer</keyword>
<dbReference type="Proteomes" id="UP000694892">
    <property type="component" value="Chromosome 3L"/>
</dbReference>
<evidence type="ECO:0000259" key="12">
    <source>
        <dbReference type="Pfam" id="PF01094"/>
    </source>
</evidence>
<evidence type="ECO:0000256" key="1">
    <source>
        <dbReference type="ARBA" id="ARBA00004651"/>
    </source>
</evidence>
<dbReference type="Gene3D" id="3.40.50.2300">
    <property type="match status" value="3"/>
</dbReference>
<dbReference type="InterPro" id="IPR000337">
    <property type="entry name" value="GPCR_3"/>
</dbReference>
<dbReference type="SUPFAM" id="SSF53822">
    <property type="entry name" value="Periplasmic binding protein-like I"/>
    <property type="match status" value="1"/>
</dbReference>
<dbReference type="PANTHER" id="PTHR24061">
    <property type="entry name" value="CALCIUM-SENSING RECEPTOR-RELATED"/>
    <property type="match status" value="1"/>
</dbReference>
<dbReference type="FunFam" id="3.40.50.2300:FF:000016">
    <property type="entry name" value="Taste 1 receptor member 2"/>
    <property type="match status" value="1"/>
</dbReference>
<protein>
    <recommendedName>
        <fullName evidence="12">Receptor ligand binding region domain-containing protein</fullName>
    </recommendedName>
</protein>
<evidence type="ECO:0000256" key="7">
    <source>
        <dbReference type="ARBA" id="ARBA00023136"/>
    </source>
</evidence>
<evidence type="ECO:0000256" key="3">
    <source>
        <dbReference type="ARBA" id="ARBA00022692"/>
    </source>
</evidence>
<evidence type="ECO:0000256" key="5">
    <source>
        <dbReference type="ARBA" id="ARBA00022989"/>
    </source>
</evidence>
<dbReference type="EMBL" id="CM004470">
    <property type="protein sequence ID" value="OCT90627.1"/>
    <property type="molecule type" value="Genomic_DNA"/>
</dbReference>